<organism evidence="22 23">
    <name type="scientific">Strigamia maritima</name>
    <name type="common">European centipede</name>
    <name type="synonym">Geophilus maritimus</name>
    <dbReference type="NCBI Taxonomy" id="126957"/>
    <lineage>
        <taxon>Eukaryota</taxon>
        <taxon>Metazoa</taxon>
        <taxon>Ecdysozoa</taxon>
        <taxon>Arthropoda</taxon>
        <taxon>Myriapoda</taxon>
        <taxon>Chilopoda</taxon>
        <taxon>Pleurostigmophora</taxon>
        <taxon>Geophilomorpha</taxon>
        <taxon>Linotaeniidae</taxon>
        <taxon>Strigamia</taxon>
    </lineage>
</organism>
<comment type="subcellular location">
    <subcellularLocation>
        <location evidence="1">Cell membrane</location>
        <topology evidence="1">Multi-pass membrane protein</topology>
    </subcellularLocation>
</comment>
<dbReference type="InterPro" id="IPR032452">
    <property type="entry name" value="Na_Ca_Ex_C-exten"/>
</dbReference>
<name>T1JBM0_STRMM</name>
<sequence>MVRGTCGEIKMKKNYYLYNETLRTGLLLPILAEHEWSVGARATTYFIGMIYCFLGVAIIADIFMCSIEKITSKTRKIRLSTPNPNEPEVIEVKVWNDTVANLTLMALGSSAPEILLSCIETIGNGFKAGELGPGTIVGSAAFNLLIITGFCMVIIPTGETRPIKNINVFATTAFFCVFAYIWLLIVLVVVTPNVVDLWEAVLTFLLFPICVICAYMADKNLCRVKKIGRSKQLELGFTGDKDKIYFKDGKLNRTALIAFVKEVKKYPGLSDEDAAVLAASKLSEQQPHSRMWYRIGAVREMTGSRKTVPKLNDRLREICDVIGEADGINVPYPPSPSASMKIRTALVEFHSASCAVLESAGKVIVIVERKGNIHNKVEIRVETIDGAATAEEDYVPIDQIIVFEPNEVEKEVEVEIIDDNAWEPDEEFFLRISVPAGMEDEVVLGRVSIMEIVILNDDEPGILQFKKRGLLIEESVGVALIPVIRKNGADGDVSVQWRTIDKTAINSKDFEGGKGELHFKHGELELNIEIPIINDMDPEKDEHFEIELFEPTGGAQLGNISRITVTITNDDTFNSVMNKMMMMTNANMDLIRVESETWAQQFKSAMVPNGGDLENATWTDYVLHLLTFGWKVLFALVPPPSLLGGWLCFAFSLGMIGLLTAIVGDLASHFGKLCGLPDNITAITFVAAGTSLPDLFASKAAARQEKYADSAIGNVTGSNSVNVFLGLGLPWLISSIYWFRQEKEFQVDAGSLAFSVAIYTVASTLCIIVLLLRRKLNYFGKAELGGPVVPKYLCGLFCLILWLIYIILSSLQALKVIHVLS</sequence>
<evidence type="ECO:0000256" key="10">
    <source>
        <dbReference type="ARBA" id="ARBA00022737"/>
    </source>
</evidence>
<dbReference type="SUPFAM" id="SSF141072">
    <property type="entry name" value="CalX-like"/>
    <property type="match status" value="2"/>
</dbReference>
<keyword evidence="12" id="KW-0112">Calmodulin-binding</keyword>
<keyword evidence="16 20" id="KW-0472">Membrane</keyword>
<evidence type="ECO:0000256" key="2">
    <source>
        <dbReference type="ARBA" id="ARBA00007489"/>
    </source>
</evidence>
<dbReference type="SMART" id="SM00237">
    <property type="entry name" value="Calx_beta"/>
    <property type="match status" value="2"/>
</dbReference>
<accession>T1JBM0</accession>
<keyword evidence="14" id="KW-0915">Sodium</keyword>
<evidence type="ECO:0000256" key="4">
    <source>
        <dbReference type="ARBA" id="ARBA00022449"/>
    </source>
</evidence>
<keyword evidence="6" id="KW-0109">Calcium transport</keyword>
<dbReference type="Gene3D" id="2.60.40.2030">
    <property type="match status" value="2"/>
</dbReference>
<evidence type="ECO:0000256" key="6">
    <source>
        <dbReference type="ARBA" id="ARBA00022568"/>
    </source>
</evidence>
<evidence type="ECO:0000256" key="14">
    <source>
        <dbReference type="ARBA" id="ARBA00023053"/>
    </source>
</evidence>
<dbReference type="Pfam" id="PF16494">
    <property type="entry name" value="Na_Ca_ex_C"/>
    <property type="match status" value="1"/>
</dbReference>
<dbReference type="Proteomes" id="UP000014500">
    <property type="component" value="Unassembled WGS sequence"/>
</dbReference>
<dbReference type="GO" id="GO:0042383">
    <property type="term" value="C:sarcolemma"/>
    <property type="evidence" value="ECO:0007669"/>
    <property type="project" value="TreeGrafter"/>
</dbReference>
<evidence type="ECO:0000256" key="19">
    <source>
        <dbReference type="ARBA" id="ARBA00033667"/>
    </source>
</evidence>
<evidence type="ECO:0000256" key="12">
    <source>
        <dbReference type="ARBA" id="ARBA00022860"/>
    </source>
</evidence>
<dbReference type="PANTHER" id="PTHR11878">
    <property type="entry name" value="SODIUM/CALCIUM EXCHANGER"/>
    <property type="match status" value="1"/>
</dbReference>
<evidence type="ECO:0000256" key="16">
    <source>
        <dbReference type="ARBA" id="ARBA00023136"/>
    </source>
</evidence>
<feature type="transmembrane region" description="Helical" evidence="20">
    <location>
        <begin position="721"/>
        <end position="739"/>
    </location>
</feature>
<dbReference type="InterPro" id="IPR044880">
    <property type="entry name" value="NCX_ion-bd_dom_sf"/>
</dbReference>
<feature type="domain" description="Calx-beta" evidence="21">
    <location>
        <begin position="450"/>
        <end position="549"/>
    </location>
</feature>
<evidence type="ECO:0000256" key="11">
    <source>
        <dbReference type="ARBA" id="ARBA00022837"/>
    </source>
</evidence>
<keyword evidence="23" id="KW-1185">Reference proteome</keyword>
<dbReference type="PANTHER" id="PTHR11878:SF76">
    <property type="entry name" value="CALX-BETA DOMAIN-CONTAINING PROTEIN"/>
    <property type="match status" value="1"/>
</dbReference>
<keyword evidence="18" id="KW-0739">Sodium transport</keyword>
<keyword evidence="7 20" id="KW-0812">Transmembrane</keyword>
<dbReference type="EMBL" id="JH432011">
    <property type="status" value="NOT_ANNOTATED_CDS"/>
    <property type="molecule type" value="Genomic_DNA"/>
</dbReference>
<dbReference type="AlphaFoldDB" id="T1JBM0"/>
<dbReference type="OMA" id="AICIMCI"/>
<keyword evidence="9" id="KW-0732">Signal</keyword>
<evidence type="ECO:0000256" key="7">
    <source>
        <dbReference type="ARBA" id="ARBA00022692"/>
    </source>
</evidence>
<dbReference type="InterPro" id="IPR003644">
    <property type="entry name" value="Calx_beta"/>
</dbReference>
<feature type="transmembrane region" description="Helical" evidence="20">
    <location>
        <begin position="643"/>
        <end position="663"/>
    </location>
</feature>
<evidence type="ECO:0000256" key="8">
    <source>
        <dbReference type="ARBA" id="ARBA00022723"/>
    </source>
</evidence>
<evidence type="ECO:0000256" key="15">
    <source>
        <dbReference type="ARBA" id="ARBA00023065"/>
    </source>
</evidence>
<feature type="transmembrane region" description="Helical" evidence="20">
    <location>
        <begin position="135"/>
        <end position="155"/>
    </location>
</feature>
<protein>
    <recommendedName>
        <fullName evidence="21">Calx-beta domain-containing protein</fullName>
    </recommendedName>
</protein>
<dbReference type="InterPro" id="IPR004837">
    <property type="entry name" value="NaCa_Exmemb"/>
</dbReference>
<dbReference type="GO" id="GO:0005432">
    <property type="term" value="F:calcium:sodium antiporter activity"/>
    <property type="evidence" value="ECO:0007669"/>
    <property type="project" value="InterPro"/>
</dbReference>
<feature type="transmembrane region" description="Helical" evidence="20">
    <location>
        <begin position="45"/>
        <end position="67"/>
    </location>
</feature>
<evidence type="ECO:0000313" key="23">
    <source>
        <dbReference type="Proteomes" id="UP000014500"/>
    </source>
</evidence>
<evidence type="ECO:0000256" key="5">
    <source>
        <dbReference type="ARBA" id="ARBA00022475"/>
    </source>
</evidence>
<reference evidence="22" key="2">
    <citation type="submission" date="2015-02" db="UniProtKB">
        <authorList>
            <consortium name="EnsemblMetazoa"/>
        </authorList>
    </citation>
    <scope>IDENTIFICATION</scope>
</reference>
<feature type="transmembrane region" description="Helical" evidence="20">
    <location>
        <begin position="167"/>
        <end position="191"/>
    </location>
</feature>
<reference evidence="23" key="1">
    <citation type="submission" date="2011-05" db="EMBL/GenBank/DDBJ databases">
        <authorList>
            <person name="Richards S.R."/>
            <person name="Qu J."/>
            <person name="Jiang H."/>
            <person name="Jhangiani S.N."/>
            <person name="Agravi P."/>
            <person name="Goodspeed R."/>
            <person name="Gross S."/>
            <person name="Mandapat C."/>
            <person name="Jackson L."/>
            <person name="Mathew T."/>
            <person name="Pu L."/>
            <person name="Thornton R."/>
            <person name="Saada N."/>
            <person name="Wilczek-Boney K.B."/>
            <person name="Lee S."/>
            <person name="Kovar C."/>
            <person name="Wu Y."/>
            <person name="Scherer S.E."/>
            <person name="Worley K.C."/>
            <person name="Muzny D.M."/>
            <person name="Gibbs R."/>
        </authorList>
    </citation>
    <scope>NUCLEOTIDE SEQUENCE</scope>
    <source>
        <strain evidence="23">Brora</strain>
    </source>
</reference>
<dbReference type="GO" id="GO:0005516">
    <property type="term" value="F:calmodulin binding"/>
    <property type="evidence" value="ECO:0007669"/>
    <property type="project" value="UniProtKB-KW"/>
</dbReference>
<keyword evidence="10" id="KW-0677">Repeat</keyword>
<dbReference type="Pfam" id="PF01699">
    <property type="entry name" value="Na_Ca_ex"/>
    <property type="match status" value="2"/>
</dbReference>
<evidence type="ECO:0000256" key="18">
    <source>
        <dbReference type="ARBA" id="ARBA00023201"/>
    </source>
</evidence>
<dbReference type="GO" id="GO:0030424">
    <property type="term" value="C:axon"/>
    <property type="evidence" value="ECO:0007669"/>
    <property type="project" value="TreeGrafter"/>
</dbReference>
<dbReference type="GO" id="GO:0098794">
    <property type="term" value="C:postsynapse"/>
    <property type="evidence" value="ECO:0007669"/>
    <property type="project" value="TreeGrafter"/>
</dbReference>
<evidence type="ECO:0000259" key="21">
    <source>
        <dbReference type="SMART" id="SM00237"/>
    </source>
</evidence>
<feature type="domain" description="Calx-beta" evidence="21">
    <location>
        <begin position="328"/>
        <end position="433"/>
    </location>
</feature>
<keyword evidence="8" id="KW-0479">Metal-binding</keyword>
<dbReference type="eggNOG" id="KOG1306">
    <property type="taxonomic scope" value="Eukaryota"/>
</dbReference>
<comment type="similarity">
    <text evidence="2">Belongs to the Ca(2+):cation antiporter (CaCA) (TC 2.A.19) family. SLC8 subfamily.</text>
</comment>
<keyword evidence="3" id="KW-0813">Transport</keyword>
<dbReference type="EnsemblMetazoa" id="SMAR011170-RA">
    <property type="protein sequence ID" value="SMAR011170-PA"/>
    <property type="gene ID" value="SMAR011170"/>
</dbReference>
<evidence type="ECO:0000256" key="17">
    <source>
        <dbReference type="ARBA" id="ARBA00023180"/>
    </source>
</evidence>
<evidence type="ECO:0000256" key="1">
    <source>
        <dbReference type="ARBA" id="ARBA00004651"/>
    </source>
</evidence>
<proteinExistence type="inferred from homology"/>
<evidence type="ECO:0000313" key="22">
    <source>
        <dbReference type="EnsemblMetazoa" id="SMAR011170-PA"/>
    </source>
</evidence>
<dbReference type="InterPro" id="IPR051171">
    <property type="entry name" value="CaCA"/>
</dbReference>
<feature type="transmembrane region" description="Helical" evidence="20">
    <location>
        <begin position="197"/>
        <end position="217"/>
    </location>
</feature>
<dbReference type="HOGENOM" id="CLU_012872_1_0_1"/>
<dbReference type="Gene3D" id="1.20.1420.30">
    <property type="entry name" value="NCX, central ion-binding region"/>
    <property type="match status" value="2"/>
</dbReference>
<comment type="catalytic activity">
    <reaction evidence="19">
        <text>Ca(2+)(in) + 3 Na(+)(out) = Ca(2+)(out) + 3 Na(+)(in)</text>
        <dbReference type="Rhea" id="RHEA:69955"/>
        <dbReference type="ChEBI" id="CHEBI:29101"/>
        <dbReference type="ChEBI" id="CHEBI:29108"/>
    </reaction>
</comment>
<dbReference type="STRING" id="126957.T1JBM0"/>
<dbReference type="PRINTS" id="PR01259">
    <property type="entry name" value="NACAEXCHNGR"/>
</dbReference>
<evidence type="ECO:0000256" key="13">
    <source>
        <dbReference type="ARBA" id="ARBA00022989"/>
    </source>
</evidence>
<evidence type="ECO:0000256" key="9">
    <source>
        <dbReference type="ARBA" id="ARBA00022729"/>
    </source>
</evidence>
<dbReference type="InterPro" id="IPR004836">
    <property type="entry name" value="Na_Ca_Ex"/>
</dbReference>
<keyword evidence="17" id="KW-0325">Glycoprotein</keyword>
<dbReference type="GO" id="GO:0007154">
    <property type="term" value="P:cell communication"/>
    <property type="evidence" value="ECO:0007669"/>
    <property type="project" value="InterPro"/>
</dbReference>
<keyword evidence="13 20" id="KW-1133">Transmembrane helix</keyword>
<evidence type="ECO:0000256" key="20">
    <source>
        <dbReference type="SAM" id="Phobius"/>
    </source>
</evidence>
<dbReference type="InterPro" id="IPR038081">
    <property type="entry name" value="CalX-like_sf"/>
</dbReference>
<dbReference type="PhylomeDB" id="T1JBM0"/>
<evidence type="ECO:0000256" key="3">
    <source>
        <dbReference type="ARBA" id="ARBA00022448"/>
    </source>
</evidence>
<feature type="transmembrane region" description="Helical" evidence="20">
    <location>
        <begin position="792"/>
        <end position="814"/>
    </location>
</feature>
<keyword evidence="15" id="KW-0406">Ion transport</keyword>
<keyword evidence="5" id="KW-1003">Cell membrane</keyword>
<keyword evidence="4" id="KW-0050">Antiport</keyword>
<feature type="transmembrane region" description="Helical" evidence="20">
    <location>
        <begin position="751"/>
        <end position="772"/>
    </location>
</feature>
<dbReference type="GO" id="GO:0046872">
    <property type="term" value="F:metal ion binding"/>
    <property type="evidence" value="ECO:0007669"/>
    <property type="project" value="UniProtKB-KW"/>
</dbReference>
<keyword evidence="11" id="KW-0106">Calcium</keyword>
<dbReference type="Pfam" id="PF03160">
    <property type="entry name" value="Calx-beta"/>
    <property type="match status" value="1"/>
</dbReference>
<dbReference type="GO" id="GO:0098703">
    <property type="term" value="P:calcium ion import across plasma membrane"/>
    <property type="evidence" value="ECO:0007669"/>
    <property type="project" value="TreeGrafter"/>
</dbReference>